<reference evidence="1" key="1">
    <citation type="submission" date="2021-10" db="EMBL/GenBank/DDBJ databases">
        <title>Tropical sea cucumber genome reveals ecological adaptation and Cuvierian tubules defense mechanism.</title>
        <authorList>
            <person name="Chen T."/>
        </authorList>
    </citation>
    <scope>NUCLEOTIDE SEQUENCE</scope>
    <source>
        <strain evidence="1">Nanhai2018</strain>
        <tissue evidence="1">Muscle</tissue>
    </source>
</reference>
<comment type="caution">
    <text evidence="1">The sequence shown here is derived from an EMBL/GenBank/DDBJ whole genome shotgun (WGS) entry which is preliminary data.</text>
</comment>
<dbReference type="OrthoDB" id="5976216at2759"/>
<dbReference type="Proteomes" id="UP001152320">
    <property type="component" value="Chromosome 10"/>
</dbReference>
<evidence type="ECO:0000313" key="1">
    <source>
        <dbReference type="EMBL" id="KAJ8034640.1"/>
    </source>
</evidence>
<accession>A0A9Q1BXW2</accession>
<dbReference type="EMBL" id="JAIZAY010000010">
    <property type="protein sequence ID" value="KAJ8034640.1"/>
    <property type="molecule type" value="Genomic_DNA"/>
</dbReference>
<name>A0A9Q1BXW2_HOLLE</name>
<proteinExistence type="predicted"/>
<gene>
    <name evidence="1" type="ORF">HOLleu_21563</name>
</gene>
<sequence length="89" mass="10224">MMKACGETEIKDVRFINDEILEVQFKDKKNFTYTNSRVNVIIAAFTTCHARLRLYDVIDRLVKGCNILTQTASYTSLVQVIGIHQRVIT</sequence>
<organism evidence="1 2">
    <name type="scientific">Holothuria leucospilota</name>
    <name type="common">Black long sea cucumber</name>
    <name type="synonym">Mertensiothuria leucospilota</name>
    <dbReference type="NCBI Taxonomy" id="206669"/>
    <lineage>
        <taxon>Eukaryota</taxon>
        <taxon>Metazoa</taxon>
        <taxon>Echinodermata</taxon>
        <taxon>Eleutherozoa</taxon>
        <taxon>Echinozoa</taxon>
        <taxon>Holothuroidea</taxon>
        <taxon>Aspidochirotacea</taxon>
        <taxon>Aspidochirotida</taxon>
        <taxon>Holothuriidae</taxon>
        <taxon>Holothuria</taxon>
    </lineage>
</organism>
<evidence type="ECO:0000313" key="2">
    <source>
        <dbReference type="Proteomes" id="UP001152320"/>
    </source>
</evidence>
<protein>
    <submittedName>
        <fullName evidence="1">Uncharacterized protein</fullName>
    </submittedName>
</protein>
<keyword evidence="2" id="KW-1185">Reference proteome</keyword>
<dbReference type="AlphaFoldDB" id="A0A9Q1BXW2"/>